<keyword evidence="2" id="KW-1185">Reference proteome</keyword>
<protein>
    <submittedName>
        <fullName evidence="1">Uncharacterized protein</fullName>
    </submittedName>
</protein>
<gene>
    <name evidence="1" type="ORF">Vadar_007162</name>
</gene>
<reference evidence="1 2" key="1">
    <citation type="journal article" date="2021" name="Hortic Res">
        <title>High-quality reference genome and annotation aids understanding of berry development for evergreen blueberry (Vaccinium darrowii).</title>
        <authorList>
            <person name="Yu J."/>
            <person name="Hulse-Kemp A.M."/>
            <person name="Babiker E."/>
            <person name="Staton M."/>
        </authorList>
    </citation>
    <scope>NUCLEOTIDE SEQUENCE [LARGE SCALE GENOMIC DNA]</scope>
    <source>
        <strain evidence="2">cv. NJ 8807/NJ 8810</strain>
        <tissue evidence="1">Young leaf</tissue>
    </source>
</reference>
<name>A0ACB7YTL9_9ERIC</name>
<evidence type="ECO:0000313" key="1">
    <source>
        <dbReference type="EMBL" id="KAH7856940.1"/>
    </source>
</evidence>
<dbReference type="EMBL" id="CM037153">
    <property type="protein sequence ID" value="KAH7856940.1"/>
    <property type="molecule type" value="Genomic_DNA"/>
</dbReference>
<evidence type="ECO:0000313" key="2">
    <source>
        <dbReference type="Proteomes" id="UP000828048"/>
    </source>
</evidence>
<accession>A0ACB7YTL9</accession>
<comment type="caution">
    <text evidence="1">The sequence shown here is derived from an EMBL/GenBank/DDBJ whole genome shotgun (WGS) entry which is preliminary data.</text>
</comment>
<dbReference type="Proteomes" id="UP000828048">
    <property type="component" value="Chromosome 3"/>
</dbReference>
<sequence length="353" mass="37998">MGMKDALPYLGMVAVQFIQVGLIVAIKEATSSGMTKFTFVSCYNALSSLILLPTSFLVHRSTRPPITLSLLCKFFLLAVFGCIANVTGNAAIEITPASFTSAILNLVPGFTFILAVIFRMEEVHCRSSSTLAKSIGTLVSIGGALVVTLYKGPPLLTNPVHPNISQRILMVQETNLITGGVLLIIDCLASSAFIIAQALLLKEFDAELIIVFFYCFFVAIMCAILSLVVDRDLAAWSLRPTVRLLAVLYSGFIGSAAQVSIVIWCLKKRGPLFVAVFHPLGIIISAAVGILFLGDIMYLGSLVGSIIIVVGFYSVMWGKANEPKVLKDGVISLDESTSEETPLLQNIEKTQVV</sequence>
<proteinExistence type="predicted"/>
<organism evidence="1 2">
    <name type="scientific">Vaccinium darrowii</name>
    <dbReference type="NCBI Taxonomy" id="229202"/>
    <lineage>
        <taxon>Eukaryota</taxon>
        <taxon>Viridiplantae</taxon>
        <taxon>Streptophyta</taxon>
        <taxon>Embryophyta</taxon>
        <taxon>Tracheophyta</taxon>
        <taxon>Spermatophyta</taxon>
        <taxon>Magnoliopsida</taxon>
        <taxon>eudicotyledons</taxon>
        <taxon>Gunneridae</taxon>
        <taxon>Pentapetalae</taxon>
        <taxon>asterids</taxon>
        <taxon>Ericales</taxon>
        <taxon>Ericaceae</taxon>
        <taxon>Vaccinioideae</taxon>
        <taxon>Vaccinieae</taxon>
        <taxon>Vaccinium</taxon>
    </lineage>
</organism>